<dbReference type="OMA" id="RANTLNH"/>
<dbReference type="EMBL" id="JWZT01005236">
    <property type="protein sequence ID" value="KII61814.1"/>
    <property type="molecule type" value="Genomic_DNA"/>
</dbReference>
<name>A0A0C2MBU4_THEKT</name>
<dbReference type="Proteomes" id="UP000031668">
    <property type="component" value="Unassembled WGS sequence"/>
</dbReference>
<dbReference type="PANTHER" id="PTHR45913:SF5">
    <property type="entry name" value="GENERAL TRANSCRIPTION FACTOR II-I REPEAT DOMAIN-CONTAINING PROTEIN 2A-LIKE PROTEIN"/>
    <property type="match status" value="1"/>
</dbReference>
<dbReference type="OrthoDB" id="1101576at2759"/>
<dbReference type="AlphaFoldDB" id="A0A0C2MBU4"/>
<evidence type="ECO:0000313" key="2">
    <source>
        <dbReference type="Proteomes" id="UP000031668"/>
    </source>
</evidence>
<organism evidence="1 2">
    <name type="scientific">Thelohanellus kitauei</name>
    <name type="common">Myxosporean</name>
    <dbReference type="NCBI Taxonomy" id="669202"/>
    <lineage>
        <taxon>Eukaryota</taxon>
        <taxon>Metazoa</taxon>
        <taxon>Cnidaria</taxon>
        <taxon>Myxozoa</taxon>
        <taxon>Myxosporea</taxon>
        <taxon>Bivalvulida</taxon>
        <taxon>Platysporina</taxon>
        <taxon>Myxobolidae</taxon>
        <taxon>Thelohanellus</taxon>
    </lineage>
</organism>
<dbReference type="PANTHER" id="PTHR45913">
    <property type="entry name" value="EPM2A-INTERACTING PROTEIN 1"/>
    <property type="match status" value="1"/>
</dbReference>
<keyword evidence="2" id="KW-1185">Reference proteome</keyword>
<gene>
    <name evidence="1" type="ORF">RF11_10082</name>
</gene>
<evidence type="ECO:0000313" key="1">
    <source>
        <dbReference type="EMBL" id="KII61814.1"/>
    </source>
</evidence>
<reference evidence="1 2" key="1">
    <citation type="journal article" date="2014" name="Genome Biol. Evol.">
        <title>The genome of the myxosporean Thelohanellus kitauei shows adaptations to nutrient acquisition within its fish host.</title>
        <authorList>
            <person name="Yang Y."/>
            <person name="Xiong J."/>
            <person name="Zhou Z."/>
            <person name="Huo F."/>
            <person name="Miao W."/>
            <person name="Ran C."/>
            <person name="Liu Y."/>
            <person name="Zhang J."/>
            <person name="Feng J."/>
            <person name="Wang M."/>
            <person name="Wang M."/>
            <person name="Wang L."/>
            <person name="Yao B."/>
        </authorList>
    </citation>
    <scope>NUCLEOTIDE SEQUENCE [LARGE SCALE GENOMIC DNA]</scope>
    <source>
        <strain evidence="1">Wuqing</strain>
    </source>
</reference>
<proteinExistence type="predicted"/>
<accession>A0A0C2MBU4</accession>
<comment type="caution">
    <text evidence="1">The sequence shown here is derived from an EMBL/GenBank/DDBJ whole genome shotgun (WGS) entry which is preliminary data.</text>
</comment>
<protein>
    <submittedName>
        <fullName evidence="1">General transcription factor II-I repeat domain-containing protein 2A</fullName>
    </submittedName>
</protein>
<sequence>MECGKLVNIGKDGPPAMAGSKSGRLTLLEQFLGRPVLKYHCILHQEALCWKKLHLKNVMDVVVRCVNKICKSALNRREFWQFLSDMNEEYGELLVYCEVRWLSKGKVRLIFGS</sequence>